<proteinExistence type="predicted"/>
<reference evidence="3 4" key="1">
    <citation type="journal article" date="2017" name="Nat. Commun.">
        <title>Genome assembly with in vitro proximity ligation data and whole-genome triplication in lettuce.</title>
        <authorList>
            <person name="Reyes-Chin-Wo S."/>
            <person name="Wang Z."/>
            <person name="Yang X."/>
            <person name="Kozik A."/>
            <person name="Arikit S."/>
            <person name="Song C."/>
            <person name="Xia L."/>
            <person name="Froenicke L."/>
            <person name="Lavelle D.O."/>
            <person name="Truco M.J."/>
            <person name="Xia R."/>
            <person name="Zhu S."/>
            <person name="Xu C."/>
            <person name="Xu H."/>
            <person name="Xu X."/>
            <person name="Cox K."/>
            <person name="Korf I."/>
            <person name="Meyers B.C."/>
            <person name="Michelmore R.W."/>
        </authorList>
    </citation>
    <scope>NUCLEOTIDE SEQUENCE [LARGE SCALE GENOMIC DNA]</scope>
    <source>
        <strain evidence="4">cv. Salinas</strain>
        <tissue evidence="3">Seedlings</tissue>
    </source>
</reference>
<dbReference type="EMBL" id="NBSK02000008">
    <property type="protein sequence ID" value="KAJ0192495.1"/>
    <property type="molecule type" value="Genomic_DNA"/>
</dbReference>
<dbReference type="PANTHER" id="PTHR15913">
    <property type="entry name" value="ACID CLUSTER PROTEIN 33"/>
    <property type="match status" value="1"/>
</dbReference>
<dbReference type="AlphaFoldDB" id="A0A9R1UT92"/>
<dbReference type="GO" id="GO:0005737">
    <property type="term" value="C:cytoplasm"/>
    <property type="evidence" value="ECO:0007669"/>
    <property type="project" value="UniProtKB-SubCell"/>
</dbReference>
<keyword evidence="2" id="KW-0963">Cytoplasm</keyword>
<evidence type="ECO:0000256" key="2">
    <source>
        <dbReference type="ARBA" id="ARBA00022490"/>
    </source>
</evidence>
<accession>A0A9R1UT92</accession>
<evidence type="ECO:0000256" key="1">
    <source>
        <dbReference type="ARBA" id="ARBA00004496"/>
    </source>
</evidence>
<organism evidence="3 4">
    <name type="scientific">Lactuca sativa</name>
    <name type="common">Garden lettuce</name>
    <dbReference type="NCBI Taxonomy" id="4236"/>
    <lineage>
        <taxon>Eukaryota</taxon>
        <taxon>Viridiplantae</taxon>
        <taxon>Streptophyta</taxon>
        <taxon>Embryophyta</taxon>
        <taxon>Tracheophyta</taxon>
        <taxon>Spermatophyta</taxon>
        <taxon>Magnoliopsida</taxon>
        <taxon>eudicotyledons</taxon>
        <taxon>Gunneridae</taxon>
        <taxon>Pentapetalae</taxon>
        <taxon>asterids</taxon>
        <taxon>campanulids</taxon>
        <taxon>Asterales</taxon>
        <taxon>Asteraceae</taxon>
        <taxon>Cichorioideae</taxon>
        <taxon>Cichorieae</taxon>
        <taxon>Lactucinae</taxon>
        <taxon>Lactuca</taxon>
    </lineage>
</organism>
<evidence type="ECO:0000313" key="4">
    <source>
        <dbReference type="Proteomes" id="UP000235145"/>
    </source>
</evidence>
<dbReference type="Proteomes" id="UP000235145">
    <property type="component" value="Unassembled WGS sequence"/>
</dbReference>
<name>A0A9R1UT92_LACSA</name>
<comment type="subcellular location">
    <subcellularLocation>
        <location evidence="1">Cytoplasm</location>
    </subcellularLocation>
</comment>
<evidence type="ECO:0000313" key="3">
    <source>
        <dbReference type="EMBL" id="KAJ0192495.1"/>
    </source>
</evidence>
<dbReference type="InterPro" id="IPR026151">
    <property type="entry name" value="Maspardin"/>
</dbReference>
<sequence>MKGGFSAPDDYIYFKSQVPLHKIPRQSFAQNNGDIMNFGTAGTTDVYYKQIMALSMKDYRVISIDILVFGTIKNGFKHLRSF</sequence>
<keyword evidence="4" id="KW-1185">Reference proteome</keyword>
<protein>
    <submittedName>
        <fullName evidence="3">Uncharacterized protein</fullName>
    </submittedName>
</protein>
<comment type="caution">
    <text evidence="3">The sequence shown here is derived from an EMBL/GenBank/DDBJ whole genome shotgun (WGS) entry which is preliminary data.</text>
</comment>
<gene>
    <name evidence="3" type="ORF">LSAT_V11C800438460</name>
</gene>
<dbReference type="PANTHER" id="PTHR15913:SF0">
    <property type="entry name" value="MASPARDIN"/>
    <property type="match status" value="1"/>
</dbReference>